<evidence type="ECO:0000256" key="3">
    <source>
        <dbReference type="ARBA" id="ARBA00022679"/>
    </source>
</evidence>
<feature type="active site" evidence="5">
    <location>
        <position position="237"/>
    </location>
</feature>
<dbReference type="PIRSF" id="PIRSF000450">
    <property type="entry name" value="H_ser_succinyltr"/>
    <property type="match status" value="1"/>
</dbReference>
<name>A0A371RFT0_9PROT</name>
<dbReference type="FunCoup" id="A0A371RFT0">
    <property type="interactions" value="105"/>
</dbReference>
<dbReference type="Gene3D" id="3.40.50.880">
    <property type="match status" value="1"/>
</dbReference>
<keyword evidence="8" id="KW-1185">Reference proteome</keyword>
<dbReference type="AlphaFoldDB" id="A0A371RFT0"/>
<feature type="site" description="Important for acyl-CoA specificity" evidence="5">
    <location>
        <position position="111"/>
    </location>
</feature>
<feature type="active site" description="Acyl-thioester intermediate" evidence="5 6">
    <location>
        <position position="142"/>
    </location>
</feature>
<dbReference type="InParanoid" id="A0A371RFT0"/>
<keyword evidence="4 5" id="KW-0012">Acyltransferase</keyword>
<comment type="subcellular location">
    <subcellularLocation>
        <location evidence="5">Cytoplasm</location>
    </subcellularLocation>
</comment>
<protein>
    <recommendedName>
        <fullName evidence="5">Homoserine O-succinyltransferase</fullName>
        <shortName evidence="5">HST</shortName>
        <ecNumber evidence="5">2.3.1.46</ecNumber>
    </recommendedName>
    <alternativeName>
        <fullName evidence="5">Homoserine transsuccinylase</fullName>
        <shortName evidence="5">HTS</shortName>
    </alternativeName>
</protein>
<dbReference type="SUPFAM" id="SSF52317">
    <property type="entry name" value="Class I glutamine amidotransferase-like"/>
    <property type="match status" value="1"/>
</dbReference>
<keyword evidence="2 5" id="KW-0028">Amino-acid biosynthesis</keyword>
<dbReference type="GO" id="GO:0008899">
    <property type="term" value="F:homoserine O-succinyltransferase activity"/>
    <property type="evidence" value="ECO:0007669"/>
    <property type="project" value="UniProtKB-EC"/>
</dbReference>
<keyword evidence="5" id="KW-0486">Methionine biosynthesis</keyword>
<dbReference type="NCBIfam" id="TIGR01001">
    <property type="entry name" value="metA"/>
    <property type="match status" value="1"/>
</dbReference>
<dbReference type="GO" id="GO:0019281">
    <property type="term" value="P:L-methionine biosynthetic process from homoserine via O-succinyl-L-homoserine and cystathionine"/>
    <property type="evidence" value="ECO:0007669"/>
    <property type="project" value="InterPro"/>
</dbReference>
<accession>A0A371RFT0</accession>
<dbReference type="GO" id="GO:0004414">
    <property type="term" value="F:homoserine O-acetyltransferase activity"/>
    <property type="evidence" value="ECO:0007669"/>
    <property type="project" value="UniProtKB-UniRule"/>
</dbReference>
<evidence type="ECO:0000256" key="5">
    <source>
        <dbReference type="HAMAP-Rule" id="MF_00295"/>
    </source>
</evidence>
<feature type="binding site" evidence="5">
    <location>
        <position position="192"/>
    </location>
    <ligand>
        <name>substrate</name>
    </ligand>
</feature>
<feature type="site" description="Important for substrate specificity" evidence="5">
    <location>
        <position position="192"/>
    </location>
</feature>
<comment type="similarity">
    <text evidence="5">Belongs to the MetA family.</text>
</comment>
<dbReference type="Proteomes" id="UP000264589">
    <property type="component" value="Unassembled WGS sequence"/>
</dbReference>
<comment type="caution">
    <text evidence="7">The sequence shown here is derived from an EMBL/GenBank/DDBJ whole genome shotgun (WGS) entry which is preliminary data.</text>
</comment>
<organism evidence="7 8">
    <name type="scientific">Parvularcula marina</name>
    <dbReference type="NCBI Taxonomy" id="2292771"/>
    <lineage>
        <taxon>Bacteria</taxon>
        <taxon>Pseudomonadati</taxon>
        <taxon>Pseudomonadota</taxon>
        <taxon>Alphaproteobacteria</taxon>
        <taxon>Parvularculales</taxon>
        <taxon>Parvularculaceae</taxon>
        <taxon>Parvularcula</taxon>
    </lineage>
</organism>
<feature type="binding site" evidence="5">
    <location>
        <position position="163"/>
    </location>
    <ligand>
        <name>substrate</name>
    </ligand>
</feature>
<evidence type="ECO:0000256" key="4">
    <source>
        <dbReference type="ARBA" id="ARBA00023315"/>
    </source>
</evidence>
<feature type="active site" description="Proton acceptor" evidence="5">
    <location>
        <position position="235"/>
    </location>
</feature>
<sequence>MPIKIPDQLPARDTLINEGIMVMAEAEAVRQDIRPMKIGLLNLMPNKIQTETQIARLIAATALQVELTLVRAASHESKTTSAEHLAAFYRTWEEVEAEKFDAFVVTGAPVGMVPYEEITYWDELKRIFDWTTSNVHSSLFVCWGAMAALYHFHGLSKVRLAEKAFGVFPHSNCRPGSPFLVGFSDSIQVPVSRWTTMQRHDVEDVPSLRMLLDSPETGPCLIHEPHGGRLYMINHLEYDATTLRDEYLRDRRENPDTPLPKNYFPFDDPGLMPPNRWRAHAHLFIGNWINQTYQTTPFELERIGEGR</sequence>
<comment type="catalytic activity">
    <reaction evidence="5">
        <text>L-homoserine + succinyl-CoA = O-succinyl-L-homoserine + CoA</text>
        <dbReference type="Rhea" id="RHEA:22008"/>
        <dbReference type="ChEBI" id="CHEBI:57287"/>
        <dbReference type="ChEBI" id="CHEBI:57292"/>
        <dbReference type="ChEBI" id="CHEBI:57476"/>
        <dbReference type="ChEBI" id="CHEBI:57661"/>
        <dbReference type="EC" id="2.3.1.46"/>
    </reaction>
</comment>
<gene>
    <name evidence="5" type="primary">metAS</name>
    <name evidence="7" type="ORF">DX908_02720</name>
</gene>
<dbReference type="CDD" id="cd03131">
    <property type="entry name" value="GATase1_HTS"/>
    <property type="match status" value="1"/>
</dbReference>
<dbReference type="RefSeq" id="WP_116390918.1">
    <property type="nucleotide sequence ID" value="NZ_QUQO01000001.1"/>
</dbReference>
<comment type="pathway">
    <text evidence="5">Amino-acid biosynthesis; L-methionine biosynthesis via de novo pathway; O-succinyl-L-homoserine from L-homoserine: step 1/1.</text>
</comment>
<proteinExistence type="inferred from homology"/>
<dbReference type="EC" id="2.3.1.46" evidence="5"/>
<dbReference type="UniPathway" id="UPA00051">
    <property type="reaction ID" value="UER00075"/>
</dbReference>
<dbReference type="EMBL" id="QUQO01000001">
    <property type="protein sequence ID" value="RFB04290.1"/>
    <property type="molecule type" value="Genomic_DNA"/>
</dbReference>
<dbReference type="GO" id="GO:0005737">
    <property type="term" value="C:cytoplasm"/>
    <property type="evidence" value="ECO:0007669"/>
    <property type="project" value="UniProtKB-SubCell"/>
</dbReference>
<evidence type="ECO:0000256" key="2">
    <source>
        <dbReference type="ARBA" id="ARBA00022605"/>
    </source>
</evidence>
<dbReference type="PANTHER" id="PTHR20919:SF0">
    <property type="entry name" value="HOMOSERINE O-SUCCINYLTRANSFERASE"/>
    <property type="match status" value="1"/>
</dbReference>
<evidence type="ECO:0000313" key="7">
    <source>
        <dbReference type="EMBL" id="RFB04290.1"/>
    </source>
</evidence>
<dbReference type="HAMAP" id="MF_00295">
    <property type="entry name" value="MetA_acyltransf"/>
    <property type="match status" value="1"/>
</dbReference>
<dbReference type="InterPro" id="IPR029062">
    <property type="entry name" value="Class_I_gatase-like"/>
</dbReference>
<dbReference type="Pfam" id="PF04204">
    <property type="entry name" value="HTS"/>
    <property type="match status" value="1"/>
</dbReference>
<comment type="function">
    <text evidence="5">Transfers a succinyl group from succinyl-CoA to L-homoserine, forming succinyl-L-homoserine.</text>
</comment>
<comment type="caution">
    <text evidence="5">Lacks conserved residue(s) required for the propagation of feature annotation.</text>
</comment>
<dbReference type="InterPro" id="IPR005697">
    <property type="entry name" value="HST_MetA"/>
</dbReference>
<keyword evidence="1 5" id="KW-0963">Cytoplasm</keyword>
<reference evidence="7 8" key="1">
    <citation type="submission" date="2018-08" db="EMBL/GenBank/DDBJ databases">
        <title>Parvularcula sp. SM1705, isolated from surface water of the South Sea China.</title>
        <authorList>
            <person name="Sun L."/>
        </authorList>
    </citation>
    <scope>NUCLEOTIDE SEQUENCE [LARGE SCALE GENOMIC DNA]</scope>
    <source>
        <strain evidence="7 8">SM1705</strain>
    </source>
</reference>
<evidence type="ECO:0000313" key="8">
    <source>
        <dbReference type="Proteomes" id="UP000264589"/>
    </source>
</evidence>
<feature type="binding site" evidence="5">
    <location>
        <position position="249"/>
    </location>
    <ligand>
        <name>substrate</name>
    </ligand>
</feature>
<evidence type="ECO:0000256" key="6">
    <source>
        <dbReference type="PIRSR" id="PIRSR000450-1"/>
    </source>
</evidence>
<dbReference type="InterPro" id="IPR033752">
    <property type="entry name" value="MetA_family"/>
</dbReference>
<evidence type="ECO:0000256" key="1">
    <source>
        <dbReference type="ARBA" id="ARBA00022490"/>
    </source>
</evidence>
<dbReference type="OrthoDB" id="9772423at2"/>
<dbReference type="PANTHER" id="PTHR20919">
    <property type="entry name" value="HOMOSERINE O-SUCCINYLTRANSFERASE"/>
    <property type="match status" value="1"/>
</dbReference>
<keyword evidence="3 5" id="KW-0808">Transferase</keyword>